<evidence type="ECO:0000259" key="16">
    <source>
        <dbReference type="PROSITE" id="PS50172"/>
    </source>
</evidence>
<keyword evidence="11" id="KW-0456">Lyase</keyword>
<evidence type="ECO:0000256" key="11">
    <source>
        <dbReference type="ARBA" id="ARBA00023239"/>
    </source>
</evidence>
<evidence type="ECO:0000256" key="3">
    <source>
        <dbReference type="ARBA" id="ARBA00004123"/>
    </source>
</evidence>
<dbReference type="Gene3D" id="3.40.50.10190">
    <property type="entry name" value="BRCT domain"/>
    <property type="match status" value="1"/>
</dbReference>
<dbReference type="Proteomes" id="UP001163046">
    <property type="component" value="Unassembled WGS sequence"/>
</dbReference>
<dbReference type="FunFam" id="3.30.210.10:FF:000005">
    <property type="entry name" value="DNA polymerase IV"/>
    <property type="match status" value="1"/>
</dbReference>
<keyword evidence="18" id="KW-1185">Reference proteome</keyword>
<evidence type="ECO:0000256" key="1">
    <source>
        <dbReference type="ARBA" id="ARBA00001936"/>
    </source>
</evidence>
<dbReference type="PANTHER" id="PTHR11276">
    <property type="entry name" value="DNA POLYMERASE TYPE-X FAMILY MEMBER"/>
    <property type="match status" value="1"/>
</dbReference>
<evidence type="ECO:0000256" key="8">
    <source>
        <dbReference type="ARBA" id="ARBA00022695"/>
    </source>
</evidence>
<proteinExistence type="inferred from homology"/>
<comment type="similarity">
    <text evidence="4 13">Belongs to the DNA polymerase type-X family.</text>
</comment>
<dbReference type="PIRSF" id="PIRSF000817">
    <property type="entry name" value="DNA_NT"/>
    <property type="match status" value="1"/>
</dbReference>
<dbReference type="Gene3D" id="3.30.460.10">
    <property type="entry name" value="Beta Polymerase, domain 2"/>
    <property type="match status" value="1"/>
</dbReference>
<evidence type="ECO:0000256" key="4">
    <source>
        <dbReference type="ARBA" id="ARBA00008323"/>
    </source>
</evidence>
<dbReference type="GO" id="GO:0005634">
    <property type="term" value="C:nucleus"/>
    <property type="evidence" value="ECO:0007669"/>
    <property type="project" value="UniProtKB-SubCell"/>
</dbReference>
<dbReference type="InterPro" id="IPR037160">
    <property type="entry name" value="DNA_Pol_thumb_sf"/>
</dbReference>
<evidence type="ECO:0000256" key="13">
    <source>
        <dbReference type="PIRNR" id="PIRNR000817"/>
    </source>
</evidence>
<comment type="cofactor">
    <cofactor evidence="1">
        <name>Mn(2+)</name>
        <dbReference type="ChEBI" id="CHEBI:29035"/>
    </cofactor>
</comment>
<comment type="cofactor">
    <cofactor evidence="2 14">
        <name>Mg(2+)</name>
        <dbReference type="ChEBI" id="CHEBI:18420"/>
    </cofactor>
</comment>
<protein>
    <recommendedName>
        <fullName evidence="5">DNA polymerase lambda</fullName>
    </recommendedName>
</protein>
<feature type="compositionally biased region" description="Polar residues" evidence="15">
    <location>
        <begin position="413"/>
        <end position="428"/>
    </location>
</feature>
<comment type="caution">
    <text evidence="17">The sequence shown here is derived from an EMBL/GenBank/DDBJ whole genome shotgun (WGS) entry which is preliminary data.</text>
</comment>
<feature type="region of interest" description="Disordered" evidence="15">
    <location>
        <begin position="408"/>
        <end position="435"/>
    </location>
</feature>
<dbReference type="FunFam" id="1.10.150.20:FF:000010">
    <property type="entry name" value="DNA polymerase lambda"/>
    <property type="match status" value="1"/>
</dbReference>
<reference evidence="17" key="1">
    <citation type="submission" date="2023-01" db="EMBL/GenBank/DDBJ databases">
        <title>Genome assembly of the deep-sea coral Lophelia pertusa.</title>
        <authorList>
            <person name="Herrera S."/>
            <person name="Cordes E."/>
        </authorList>
    </citation>
    <scope>NUCLEOTIDE SEQUENCE</scope>
    <source>
        <strain evidence="17">USNM1676648</strain>
        <tissue evidence="17">Polyp</tissue>
    </source>
</reference>
<feature type="binding site" evidence="14">
    <location>
        <position position="443"/>
    </location>
    <ligand>
        <name>Mg(2+)</name>
        <dbReference type="ChEBI" id="CHEBI:18420"/>
    </ligand>
</feature>
<keyword evidence="12 13" id="KW-0539">Nucleus</keyword>
<keyword evidence="10 13" id="KW-0460">Magnesium</keyword>
<sequence>MPVIVDTNAKGIQITDNKKSVAAKLNMNEFVLVRKERQCLQIQISDQNGLLQCALKLLCAALARDVSEFPVPIPVPSHHIVTGYETVERVLTFIERQLTENVAIVTLDWLTDCITSGKIEDVTDKVRIKATATSTTHTISRTTESNKTTEDTKFVCQRATPLKHHNSKFTDALEILERHAVQITRIEEAAKLSSVGSHSKKVIQDILENGSSTEVQGIISSDFFKSMEIFSSIYGCGPATARKWYEKGYRSMADVIQAVSDGMKLTEQQAMGLKCYSDLVQPVPREEAINIKDIVVKELNTVQPNCTVELVGGYRRGKPSGHDVDILITHQDDDIVEGLLAKLVARLEKLGHMLHKDLMVGRNPHFENKNSYLKGVKGIADGNKRQGGHMDSLDHCFCMFQVGTTSESERLETTQASPESDKTGSCTDTCPGGSGGSAVRRVDLIVTPPKQFTFALLGWTGSKQFNRSLRDYAWKILKIKLSNHGMWDHNHVPPRQIEASSEQEIFDELKLEYREPQDRNA</sequence>
<dbReference type="Pfam" id="PF10391">
    <property type="entry name" value="DNA_pol_lambd_f"/>
    <property type="match status" value="1"/>
</dbReference>
<dbReference type="PRINTS" id="PR00869">
    <property type="entry name" value="DNAPOLX"/>
</dbReference>
<dbReference type="GO" id="GO:0003887">
    <property type="term" value="F:DNA-directed DNA polymerase activity"/>
    <property type="evidence" value="ECO:0007669"/>
    <property type="project" value="UniProtKB-UniRule"/>
</dbReference>
<dbReference type="Gene3D" id="1.10.150.20">
    <property type="entry name" value="5' to 3' exonuclease, C-terminal subdomain"/>
    <property type="match status" value="1"/>
</dbReference>
<evidence type="ECO:0000313" key="17">
    <source>
        <dbReference type="EMBL" id="KAJ7327348.1"/>
    </source>
</evidence>
<dbReference type="SUPFAM" id="SSF81301">
    <property type="entry name" value="Nucleotidyltransferase"/>
    <property type="match status" value="1"/>
</dbReference>
<dbReference type="InterPro" id="IPR036420">
    <property type="entry name" value="BRCT_dom_sf"/>
</dbReference>
<dbReference type="InterPro" id="IPR001357">
    <property type="entry name" value="BRCT_dom"/>
</dbReference>
<dbReference type="Pfam" id="PF14791">
    <property type="entry name" value="DNA_pol_B_thumb"/>
    <property type="match status" value="1"/>
</dbReference>
<evidence type="ECO:0000256" key="2">
    <source>
        <dbReference type="ARBA" id="ARBA00001946"/>
    </source>
</evidence>
<evidence type="ECO:0000256" key="5">
    <source>
        <dbReference type="ARBA" id="ARBA00016513"/>
    </source>
</evidence>
<dbReference type="PRINTS" id="PR00870">
    <property type="entry name" value="DNAPOLXBETA"/>
</dbReference>
<dbReference type="Gene3D" id="3.30.210.10">
    <property type="entry name" value="DNA polymerase, thumb domain"/>
    <property type="match status" value="1"/>
</dbReference>
<evidence type="ECO:0000256" key="12">
    <source>
        <dbReference type="ARBA" id="ARBA00023242"/>
    </source>
</evidence>
<dbReference type="InterPro" id="IPR029398">
    <property type="entry name" value="PolB_thumb"/>
</dbReference>
<feature type="binding site" evidence="14">
    <location>
        <position position="325"/>
    </location>
    <ligand>
        <name>Mg(2+)</name>
        <dbReference type="ChEBI" id="CHEBI:18420"/>
    </ligand>
</feature>
<dbReference type="PROSITE" id="PS50172">
    <property type="entry name" value="BRCT"/>
    <property type="match status" value="1"/>
</dbReference>
<dbReference type="PANTHER" id="PTHR11276:SF40">
    <property type="entry name" value="BRCT DOMAIN-CONTAINING PROTEIN"/>
    <property type="match status" value="1"/>
</dbReference>
<keyword evidence="9 13" id="KW-0479">Metal-binding</keyword>
<name>A0A9W9Y9F1_9CNID</name>
<evidence type="ECO:0000256" key="10">
    <source>
        <dbReference type="ARBA" id="ARBA00022842"/>
    </source>
</evidence>
<dbReference type="GO" id="GO:0016829">
    <property type="term" value="F:lyase activity"/>
    <property type="evidence" value="ECO:0007669"/>
    <property type="project" value="UniProtKB-KW"/>
</dbReference>
<dbReference type="CDD" id="cd00141">
    <property type="entry name" value="NT_POLXc"/>
    <property type="match status" value="1"/>
</dbReference>
<evidence type="ECO:0000256" key="6">
    <source>
        <dbReference type="ARBA" id="ARBA00022634"/>
    </source>
</evidence>
<dbReference type="SUPFAM" id="SSF81585">
    <property type="entry name" value="PsbU/PolX domain-like"/>
    <property type="match status" value="1"/>
</dbReference>
<dbReference type="GO" id="GO:0006303">
    <property type="term" value="P:double-strand break repair via nonhomologous end joining"/>
    <property type="evidence" value="ECO:0007669"/>
    <property type="project" value="TreeGrafter"/>
</dbReference>
<keyword evidence="6" id="KW-0237">DNA synthesis</keyword>
<dbReference type="Gene3D" id="1.10.150.110">
    <property type="entry name" value="DNA polymerase beta, N-terminal domain-like"/>
    <property type="match status" value="2"/>
</dbReference>
<feature type="domain" description="BRCT" evidence="16">
    <location>
        <begin position="79"/>
        <end position="127"/>
    </location>
</feature>
<feature type="binding site" evidence="14">
    <location>
        <position position="323"/>
    </location>
    <ligand>
        <name>Mg(2+)</name>
        <dbReference type="ChEBI" id="CHEBI:18420"/>
    </ligand>
</feature>
<comment type="subcellular location">
    <subcellularLocation>
        <location evidence="3 13">Nucleus</location>
    </subcellularLocation>
</comment>
<dbReference type="InterPro" id="IPR043519">
    <property type="entry name" value="NT_sf"/>
</dbReference>
<dbReference type="InterPro" id="IPR018944">
    <property type="entry name" value="DNA_pol_lambd_fingers_domain"/>
</dbReference>
<keyword evidence="8 13" id="KW-0548">Nucleotidyltransferase</keyword>
<dbReference type="EMBL" id="MU827801">
    <property type="protein sequence ID" value="KAJ7327348.1"/>
    <property type="molecule type" value="Genomic_DNA"/>
</dbReference>
<dbReference type="InterPro" id="IPR022312">
    <property type="entry name" value="DNA_pol_X"/>
</dbReference>
<dbReference type="GO" id="GO:0046872">
    <property type="term" value="F:metal ion binding"/>
    <property type="evidence" value="ECO:0007669"/>
    <property type="project" value="UniProtKB-UniRule"/>
</dbReference>
<dbReference type="InterPro" id="IPR002054">
    <property type="entry name" value="DNA-dir_DNA_pol_X"/>
</dbReference>
<dbReference type="SMART" id="SM00483">
    <property type="entry name" value="POLXc"/>
    <property type="match status" value="1"/>
</dbReference>
<dbReference type="AlphaFoldDB" id="A0A9W9Y9F1"/>
<dbReference type="InterPro" id="IPR028207">
    <property type="entry name" value="DNA_pol_B_palm_palm"/>
</dbReference>
<dbReference type="InterPro" id="IPR002008">
    <property type="entry name" value="DNA_pol_X_beta-like"/>
</dbReference>
<accession>A0A9W9Y9F1</accession>
<dbReference type="Pfam" id="PF14792">
    <property type="entry name" value="DNA_pol_B_palm"/>
    <property type="match status" value="1"/>
</dbReference>
<dbReference type="OrthoDB" id="205514at2759"/>
<dbReference type="InterPro" id="IPR027421">
    <property type="entry name" value="DNA_pol_lamdba_lyase_dom_sf"/>
</dbReference>
<dbReference type="SUPFAM" id="SSF47802">
    <property type="entry name" value="DNA polymerase beta, N-terminal domain-like"/>
    <property type="match status" value="1"/>
</dbReference>
<evidence type="ECO:0000256" key="14">
    <source>
        <dbReference type="PIRSR" id="PIRSR000817-1"/>
    </source>
</evidence>
<dbReference type="GO" id="GO:0003677">
    <property type="term" value="F:DNA binding"/>
    <property type="evidence" value="ECO:0007669"/>
    <property type="project" value="UniProtKB-UniRule"/>
</dbReference>
<dbReference type="InterPro" id="IPR001726">
    <property type="entry name" value="TdT/Mu"/>
</dbReference>
<organism evidence="17 18">
    <name type="scientific">Desmophyllum pertusum</name>
    <dbReference type="NCBI Taxonomy" id="174260"/>
    <lineage>
        <taxon>Eukaryota</taxon>
        <taxon>Metazoa</taxon>
        <taxon>Cnidaria</taxon>
        <taxon>Anthozoa</taxon>
        <taxon>Hexacorallia</taxon>
        <taxon>Scleractinia</taxon>
        <taxon>Caryophylliina</taxon>
        <taxon>Caryophylliidae</taxon>
        <taxon>Desmophyllum</taxon>
    </lineage>
</organism>
<evidence type="ECO:0000256" key="15">
    <source>
        <dbReference type="SAM" id="MobiDB-lite"/>
    </source>
</evidence>
<evidence type="ECO:0000313" key="18">
    <source>
        <dbReference type="Proteomes" id="UP001163046"/>
    </source>
</evidence>
<evidence type="ECO:0000256" key="7">
    <source>
        <dbReference type="ARBA" id="ARBA00022679"/>
    </source>
</evidence>
<evidence type="ECO:0000256" key="9">
    <source>
        <dbReference type="ARBA" id="ARBA00022723"/>
    </source>
</evidence>
<dbReference type="SUPFAM" id="SSF52113">
    <property type="entry name" value="BRCT domain"/>
    <property type="match status" value="1"/>
</dbReference>
<keyword evidence="7 13" id="KW-0808">Transferase</keyword>
<gene>
    <name evidence="17" type="ORF">OS493_027038</name>
</gene>